<feature type="signal peptide" evidence="2">
    <location>
        <begin position="1"/>
        <end position="27"/>
    </location>
</feature>
<keyword evidence="4" id="KW-1185">Reference proteome</keyword>
<sequence length="166" mass="16850">MAASQNARTLFQLVLVLVGVLIAQTEAGLLPAATPLVAAALPQQLYARSAYSQVVGRVFDARNAPNAPATRTTSPTIVSAFGSPAGIRLVGLPGIQSAASNAQQNPQEEQTNVEIARGSGPAERAATGGPLAAASNQEAFGAPLPSQPSPFNEYGVPAPVATRVNP</sequence>
<proteinExistence type="predicted"/>
<reference evidence="3" key="2">
    <citation type="submission" date="2022-08" db="UniProtKB">
        <authorList>
            <consortium name="EnsemblMetazoa"/>
        </authorList>
    </citation>
    <scope>IDENTIFICATION</scope>
    <source>
        <strain evidence="3">STECLA/ALBI9_A</strain>
    </source>
</reference>
<evidence type="ECO:0008006" key="5">
    <source>
        <dbReference type="Google" id="ProtNLM"/>
    </source>
</evidence>
<evidence type="ECO:0000256" key="1">
    <source>
        <dbReference type="SAM" id="MobiDB-lite"/>
    </source>
</evidence>
<dbReference type="EnsemblMetazoa" id="AALB005807-RA">
    <property type="protein sequence ID" value="AALB005807-PA"/>
    <property type="gene ID" value="AALB005807"/>
</dbReference>
<protein>
    <recommendedName>
        <fullName evidence="5">DUF4794 domain-containing protein</fullName>
    </recommendedName>
</protein>
<dbReference type="Proteomes" id="UP000069272">
    <property type="component" value="Chromosome 3L"/>
</dbReference>
<organism evidence="3 4">
    <name type="scientific">Anopheles albimanus</name>
    <name type="common">New world malaria mosquito</name>
    <dbReference type="NCBI Taxonomy" id="7167"/>
    <lineage>
        <taxon>Eukaryota</taxon>
        <taxon>Metazoa</taxon>
        <taxon>Ecdysozoa</taxon>
        <taxon>Arthropoda</taxon>
        <taxon>Hexapoda</taxon>
        <taxon>Insecta</taxon>
        <taxon>Pterygota</taxon>
        <taxon>Neoptera</taxon>
        <taxon>Endopterygota</taxon>
        <taxon>Diptera</taxon>
        <taxon>Nematocera</taxon>
        <taxon>Culicoidea</taxon>
        <taxon>Culicidae</taxon>
        <taxon>Anophelinae</taxon>
        <taxon>Anopheles</taxon>
    </lineage>
</organism>
<dbReference type="AlphaFoldDB" id="A0A182FH14"/>
<feature type="region of interest" description="Disordered" evidence="1">
    <location>
        <begin position="99"/>
        <end position="166"/>
    </location>
</feature>
<dbReference type="VEuPathDB" id="VectorBase:AALB20_038324"/>
<evidence type="ECO:0000256" key="2">
    <source>
        <dbReference type="SAM" id="SignalP"/>
    </source>
</evidence>
<name>A0A182FH14_ANOAL</name>
<feature type="compositionally biased region" description="Low complexity" evidence="1">
    <location>
        <begin position="99"/>
        <end position="110"/>
    </location>
</feature>
<accession>A0A182FH14</accession>
<feature type="chain" id="PRO_5043994174" description="DUF4794 domain-containing protein" evidence="2">
    <location>
        <begin position="28"/>
        <end position="166"/>
    </location>
</feature>
<keyword evidence="2" id="KW-0732">Signal</keyword>
<reference evidence="3 4" key="1">
    <citation type="journal article" date="2017" name="G3 (Bethesda)">
        <title>The Physical Genome Mapping of Anopheles albimanus Corrected Scaffold Misassemblies and Identified Interarm Rearrangements in Genus Anopheles.</title>
        <authorList>
            <person name="Artemov G.N."/>
            <person name="Peery A.N."/>
            <person name="Jiang X."/>
            <person name="Tu Z."/>
            <person name="Stegniy V.N."/>
            <person name="Sharakhova M.V."/>
            <person name="Sharakhov I.V."/>
        </authorList>
    </citation>
    <scope>NUCLEOTIDE SEQUENCE [LARGE SCALE GENOMIC DNA]</scope>
    <source>
        <strain evidence="3 4">ALBI9_A</strain>
    </source>
</reference>
<dbReference type="VEuPathDB" id="VectorBase:AALB005807"/>
<evidence type="ECO:0000313" key="4">
    <source>
        <dbReference type="Proteomes" id="UP000069272"/>
    </source>
</evidence>
<evidence type="ECO:0000313" key="3">
    <source>
        <dbReference type="EnsemblMetazoa" id="AALB005807-PA"/>
    </source>
</evidence>